<keyword evidence="7 9" id="KW-0496">Mitochondrion</keyword>
<comment type="subunit">
    <text evidence="9">Heterohexamer.</text>
</comment>
<evidence type="ECO:0000256" key="5">
    <source>
        <dbReference type="ARBA" id="ARBA00022927"/>
    </source>
</evidence>
<comment type="similarity">
    <text evidence="1 9">Belongs to the small Tim family.</text>
</comment>
<evidence type="ECO:0000256" key="6">
    <source>
        <dbReference type="ARBA" id="ARBA00023010"/>
    </source>
</evidence>
<evidence type="ECO:0000256" key="4">
    <source>
        <dbReference type="ARBA" id="ARBA00022833"/>
    </source>
</evidence>
<accession>A0A7S1C2G8</accession>
<comment type="domain">
    <text evidence="9">The twin CX3C motif contains 4 conserved Cys residues that form 2 disulfide bonds in the mitochondrial intermembrane space.</text>
</comment>
<evidence type="ECO:0000256" key="7">
    <source>
        <dbReference type="ARBA" id="ARBA00023128"/>
    </source>
</evidence>
<keyword evidence="6 9" id="KW-0811">Translocation</keyword>
<keyword evidence="9" id="KW-0472">Membrane</keyword>
<evidence type="ECO:0000259" key="10">
    <source>
        <dbReference type="Pfam" id="PF02953"/>
    </source>
</evidence>
<dbReference type="AlphaFoldDB" id="A0A7S1C2G8"/>
<comment type="subcellular location">
    <subcellularLocation>
        <location evidence="9">Mitochondrion inner membrane</location>
        <topology evidence="9">Peripheral membrane protein</topology>
        <orientation evidence="9">Intermembrane side</orientation>
    </subcellularLocation>
</comment>
<keyword evidence="9" id="KW-0999">Mitochondrion inner membrane</keyword>
<dbReference type="Gene3D" id="1.10.287.810">
    <property type="entry name" value="Mitochondrial import inner membrane translocase subunit tim13 like domains"/>
    <property type="match status" value="1"/>
</dbReference>
<dbReference type="GO" id="GO:0015031">
    <property type="term" value="P:protein transport"/>
    <property type="evidence" value="ECO:0007669"/>
    <property type="project" value="UniProtKB-KW"/>
</dbReference>
<evidence type="ECO:0000256" key="9">
    <source>
        <dbReference type="RuleBase" id="RU367043"/>
    </source>
</evidence>
<dbReference type="PANTHER" id="PTHR11038:SF16">
    <property type="entry name" value="MITOCHONDRIAL IMPORT INNER MEMBRANE TRANSLOCASE SUBUNIT TIM10"/>
    <property type="match status" value="1"/>
</dbReference>
<evidence type="ECO:0000313" key="11">
    <source>
        <dbReference type="EMBL" id="CAD8907762.1"/>
    </source>
</evidence>
<dbReference type="PANTHER" id="PTHR11038">
    <property type="entry name" value="MITOCHONDRIAL IMPORT INNER MEMBRANE TRANSLOCASE SUBUNIT TIM10"/>
    <property type="match status" value="1"/>
</dbReference>
<keyword evidence="5 9" id="KW-0653">Protein transport</keyword>
<keyword evidence="4" id="KW-0862">Zinc</keyword>
<dbReference type="GO" id="GO:0046872">
    <property type="term" value="F:metal ion binding"/>
    <property type="evidence" value="ECO:0007669"/>
    <property type="project" value="UniProtKB-KW"/>
</dbReference>
<name>A0A7S1C2G8_9STRA</name>
<keyword evidence="9" id="KW-0143">Chaperone</keyword>
<gene>
    <name evidence="11" type="ORF">BSP0115_LOCUS958</name>
</gene>
<sequence>MAGANPMQAQAEAQMKMARTEMRGITEMYQRMVGECYDKCVLRVGSEAELNVGEMSCVDRCVSKYLEVHDKVGVQFQKLNEQGAGQAPGAAAGGAGGGGQ</sequence>
<dbReference type="Pfam" id="PF02953">
    <property type="entry name" value="zf-Tim10_DDP"/>
    <property type="match status" value="1"/>
</dbReference>
<dbReference type="GO" id="GO:0045039">
    <property type="term" value="P:protein insertion into mitochondrial inner membrane"/>
    <property type="evidence" value="ECO:0007669"/>
    <property type="project" value="TreeGrafter"/>
</dbReference>
<keyword evidence="2 9" id="KW-0813">Transport</keyword>
<comment type="function">
    <text evidence="9">Mitochondrial intermembrane chaperone that participates in the import and insertion of some multi-pass transmembrane proteins into the mitochondrial inner membrane. Also required for the transfer of beta-barrel precursors from the TOM complex to the sorting and assembly machinery (SAM complex) of the outer membrane. Acts as a chaperone-like protein that protects the hydrophobic precursors from aggregation and guide them through the mitochondrial intermembrane space.</text>
</comment>
<feature type="domain" description="Tim10-like" evidence="10">
    <location>
        <begin position="14"/>
        <end position="78"/>
    </location>
</feature>
<dbReference type="InterPro" id="IPR004217">
    <property type="entry name" value="Tim10-like"/>
</dbReference>
<organism evidence="11">
    <name type="scientific">Bicosoecida sp. CB-2014</name>
    <dbReference type="NCBI Taxonomy" id="1486930"/>
    <lineage>
        <taxon>Eukaryota</taxon>
        <taxon>Sar</taxon>
        <taxon>Stramenopiles</taxon>
        <taxon>Bigyra</taxon>
        <taxon>Opalozoa</taxon>
        <taxon>Bicosoecida</taxon>
    </lineage>
</organism>
<protein>
    <recommendedName>
        <fullName evidence="9">Mitochondrial import inner membrane translocase subunit</fullName>
    </recommendedName>
</protein>
<evidence type="ECO:0000256" key="3">
    <source>
        <dbReference type="ARBA" id="ARBA00022723"/>
    </source>
</evidence>
<dbReference type="EMBL" id="HBFS01001417">
    <property type="protein sequence ID" value="CAD8907762.1"/>
    <property type="molecule type" value="Transcribed_RNA"/>
</dbReference>
<keyword evidence="3" id="KW-0479">Metal-binding</keyword>
<evidence type="ECO:0000256" key="2">
    <source>
        <dbReference type="ARBA" id="ARBA00022448"/>
    </source>
</evidence>
<evidence type="ECO:0000256" key="1">
    <source>
        <dbReference type="ARBA" id="ARBA00006720"/>
    </source>
</evidence>
<evidence type="ECO:0000256" key="8">
    <source>
        <dbReference type="ARBA" id="ARBA00023157"/>
    </source>
</evidence>
<proteinExistence type="inferred from homology"/>
<dbReference type="SUPFAM" id="SSF144122">
    <property type="entry name" value="Tim10-like"/>
    <property type="match status" value="1"/>
</dbReference>
<reference evidence="11" key="1">
    <citation type="submission" date="2021-01" db="EMBL/GenBank/DDBJ databases">
        <authorList>
            <person name="Corre E."/>
            <person name="Pelletier E."/>
            <person name="Niang G."/>
            <person name="Scheremetjew M."/>
            <person name="Finn R."/>
            <person name="Kale V."/>
            <person name="Holt S."/>
            <person name="Cochrane G."/>
            <person name="Meng A."/>
            <person name="Brown T."/>
            <person name="Cohen L."/>
        </authorList>
    </citation>
    <scope>NUCLEOTIDE SEQUENCE</scope>
    <source>
        <strain evidence="11">Ms1</strain>
    </source>
</reference>
<dbReference type="GO" id="GO:0005743">
    <property type="term" value="C:mitochondrial inner membrane"/>
    <property type="evidence" value="ECO:0007669"/>
    <property type="project" value="UniProtKB-SubCell"/>
</dbReference>
<dbReference type="InterPro" id="IPR035427">
    <property type="entry name" value="Tim10-like_dom_sf"/>
</dbReference>
<keyword evidence="8 9" id="KW-1015">Disulfide bond</keyword>